<proteinExistence type="predicted"/>
<comment type="caution">
    <text evidence="2">The sequence shown here is derived from an EMBL/GenBank/DDBJ whole genome shotgun (WGS) entry which is preliminary data.</text>
</comment>
<reference evidence="2 3" key="1">
    <citation type="submission" date="2023-10" db="EMBL/GenBank/DDBJ databases">
        <title>Genome-Wide Identification Analysis in wild type Solanum Pinnatisectum Reveals Some Genes Defensing Phytophthora Infestans.</title>
        <authorList>
            <person name="Sun C."/>
        </authorList>
    </citation>
    <scope>NUCLEOTIDE SEQUENCE [LARGE SCALE GENOMIC DNA]</scope>
    <source>
        <strain evidence="2">LQN</strain>
        <tissue evidence="2">Leaf</tissue>
    </source>
</reference>
<evidence type="ECO:0000313" key="2">
    <source>
        <dbReference type="EMBL" id="KAK4737927.1"/>
    </source>
</evidence>
<dbReference type="PANTHER" id="PTHR46162:SF57">
    <property type="entry name" value="MEPRIN AND TRAF HOMOLOGY DOMAIN-CONTAINING PROTEIN _ MATH DOMAIN-CONTAINING PROTEIN"/>
    <property type="match status" value="1"/>
</dbReference>
<feature type="domain" description="MATH" evidence="1">
    <location>
        <begin position="21"/>
        <end position="98"/>
    </location>
</feature>
<dbReference type="SUPFAM" id="SSF49599">
    <property type="entry name" value="TRAF domain-like"/>
    <property type="match status" value="1"/>
</dbReference>
<name>A0AAV9MKQ6_9SOLN</name>
<sequence length="98" mass="10863">MGSTNASEDEQMIVEVREALPAHYLLKVESFSLLSESGIDKFESNEFEAGDHKWKMIIYPNGNVLENGSQHISVYLSISGTSSLTTGWEVLNAKQIIT</sequence>
<dbReference type="PROSITE" id="PS50144">
    <property type="entry name" value="MATH"/>
    <property type="match status" value="1"/>
</dbReference>
<keyword evidence="3" id="KW-1185">Reference proteome</keyword>
<gene>
    <name evidence="2" type="ORF">R3W88_001624</name>
</gene>
<dbReference type="EMBL" id="JAWPEI010000001">
    <property type="protein sequence ID" value="KAK4737927.1"/>
    <property type="molecule type" value="Genomic_DNA"/>
</dbReference>
<evidence type="ECO:0000259" key="1">
    <source>
        <dbReference type="PROSITE" id="PS50144"/>
    </source>
</evidence>
<dbReference type="PANTHER" id="PTHR46162">
    <property type="entry name" value="TRAF-LIKE FAMILY PROTEIN"/>
    <property type="match status" value="1"/>
</dbReference>
<protein>
    <recommendedName>
        <fullName evidence="1">MATH domain-containing protein</fullName>
    </recommendedName>
</protein>
<evidence type="ECO:0000313" key="3">
    <source>
        <dbReference type="Proteomes" id="UP001311915"/>
    </source>
</evidence>
<dbReference type="Gene3D" id="2.60.210.10">
    <property type="entry name" value="Apoptosis, Tumor Necrosis Factor Receptor Associated Protein 2, Chain A"/>
    <property type="match status" value="1"/>
</dbReference>
<dbReference type="Proteomes" id="UP001311915">
    <property type="component" value="Unassembled WGS sequence"/>
</dbReference>
<dbReference type="InterPro" id="IPR008974">
    <property type="entry name" value="TRAF-like"/>
</dbReference>
<dbReference type="Pfam" id="PF22486">
    <property type="entry name" value="MATH_2"/>
    <property type="match status" value="1"/>
</dbReference>
<accession>A0AAV9MKQ6</accession>
<dbReference type="CDD" id="cd00121">
    <property type="entry name" value="MATH"/>
    <property type="match status" value="1"/>
</dbReference>
<dbReference type="InterPro" id="IPR002083">
    <property type="entry name" value="MATH/TRAF_dom"/>
</dbReference>
<organism evidence="2 3">
    <name type="scientific">Solanum pinnatisectum</name>
    <name type="common">tansyleaf nightshade</name>
    <dbReference type="NCBI Taxonomy" id="50273"/>
    <lineage>
        <taxon>Eukaryota</taxon>
        <taxon>Viridiplantae</taxon>
        <taxon>Streptophyta</taxon>
        <taxon>Embryophyta</taxon>
        <taxon>Tracheophyta</taxon>
        <taxon>Spermatophyta</taxon>
        <taxon>Magnoliopsida</taxon>
        <taxon>eudicotyledons</taxon>
        <taxon>Gunneridae</taxon>
        <taxon>Pentapetalae</taxon>
        <taxon>asterids</taxon>
        <taxon>lamiids</taxon>
        <taxon>Solanales</taxon>
        <taxon>Solanaceae</taxon>
        <taxon>Solanoideae</taxon>
        <taxon>Solaneae</taxon>
        <taxon>Solanum</taxon>
    </lineage>
</organism>
<dbReference type="AlphaFoldDB" id="A0AAV9MKQ6"/>